<dbReference type="STRING" id="525903.Taci_1296"/>
<evidence type="ECO:0000256" key="1">
    <source>
        <dbReference type="SAM" id="MobiDB-lite"/>
    </source>
</evidence>
<evidence type="ECO:0000313" key="2">
    <source>
        <dbReference type="EMBL" id="ACZ19527.1"/>
    </source>
</evidence>
<dbReference type="Proteomes" id="UP000002030">
    <property type="component" value="Chromosome"/>
</dbReference>
<dbReference type="HOGENOM" id="CLU_1313274_0_0_0"/>
<name>D1B686_THEAS</name>
<sequence length="191" mass="20141">MDVELRLKRVRRWLERLTRAVEASMWDSALAESQCLEAEARSLRDHVSHLVAGAPAKAGARWSPALVGAAMALLALLASVEPLAVGDGVPVPSASVPREERPVPDVKLVDAVPPQRLDPASPPVRVVSVAPARAAEGVARSRQPRVAESGVSPKGSHAVPPAERPGESRPSLGLDEALILLRAGQRALEGQ</sequence>
<dbReference type="EMBL" id="CP001818">
    <property type="protein sequence ID" value="ACZ19527.1"/>
    <property type="molecule type" value="Genomic_DNA"/>
</dbReference>
<reference evidence="2 3" key="1">
    <citation type="journal article" date="2009" name="Stand. Genomic Sci.">
        <title>Complete genome sequence of Thermanaerovibrio acidaminovorans type strain (Su883).</title>
        <authorList>
            <person name="Chovatia M."/>
            <person name="Sikorski J."/>
            <person name="Schroder M."/>
            <person name="Lapidus A."/>
            <person name="Nolan M."/>
            <person name="Tice H."/>
            <person name="Glavina Del Rio T."/>
            <person name="Copeland A."/>
            <person name="Cheng J.F."/>
            <person name="Lucas S."/>
            <person name="Chen F."/>
            <person name="Bruce D."/>
            <person name="Goodwin L."/>
            <person name="Pitluck S."/>
            <person name="Ivanova N."/>
            <person name="Mavromatis K."/>
            <person name="Ovchinnikova G."/>
            <person name="Pati A."/>
            <person name="Chen A."/>
            <person name="Palaniappan K."/>
            <person name="Land M."/>
            <person name="Hauser L."/>
            <person name="Chang Y.J."/>
            <person name="Jeffries C.D."/>
            <person name="Chain P."/>
            <person name="Saunders E."/>
            <person name="Detter J.C."/>
            <person name="Brettin T."/>
            <person name="Rohde M."/>
            <person name="Goker M."/>
            <person name="Spring S."/>
            <person name="Bristow J."/>
            <person name="Markowitz V."/>
            <person name="Hugenholtz P."/>
            <person name="Kyrpides N.C."/>
            <person name="Klenk H.P."/>
            <person name="Eisen J.A."/>
        </authorList>
    </citation>
    <scope>NUCLEOTIDE SEQUENCE [LARGE SCALE GENOMIC DNA]</scope>
    <source>
        <strain evidence="3">ATCC 49978 / DSM 6589 / Su883</strain>
    </source>
</reference>
<evidence type="ECO:0000313" key="3">
    <source>
        <dbReference type="Proteomes" id="UP000002030"/>
    </source>
</evidence>
<feature type="region of interest" description="Disordered" evidence="1">
    <location>
        <begin position="137"/>
        <end position="173"/>
    </location>
</feature>
<dbReference type="KEGG" id="tai:Taci_1296"/>
<dbReference type="RefSeq" id="WP_012870038.1">
    <property type="nucleotide sequence ID" value="NC_013522.1"/>
</dbReference>
<gene>
    <name evidence="2" type="ordered locus">Taci_1296</name>
</gene>
<protein>
    <submittedName>
        <fullName evidence="2">Uncharacterized protein</fullName>
    </submittedName>
</protein>
<dbReference type="AlphaFoldDB" id="D1B686"/>
<proteinExistence type="predicted"/>
<organism evidence="2 3">
    <name type="scientific">Thermanaerovibrio acidaminovorans (strain ATCC 49978 / DSM 6589 / Su883)</name>
    <name type="common">Selenomonas acidaminovorans</name>
    <dbReference type="NCBI Taxonomy" id="525903"/>
    <lineage>
        <taxon>Bacteria</taxon>
        <taxon>Thermotogati</taxon>
        <taxon>Synergistota</taxon>
        <taxon>Synergistia</taxon>
        <taxon>Synergistales</taxon>
        <taxon>Synergistaceae</taxon>
        <taxon>Thermanaerovibrio</taxon>
    </lineage>
</organism>
<keyword evidence="3" id="KW-1185">Reference proteome</keyword>
<dbReference type="EnsemblBacteria" id="ACZ19527">
    <property type="protein sequence ID" value="ACZ19527"/>
    <property type="gene ID" value="Taci_1296"/>
</dbReference>
<accession>D1B686</accession>